<sequence length="195" mass="20137">MSDLVVHLESYLGPIVAGSGGGERTPEGVQVLRYGPDRPFDGALTLTTLGLSNHHLAQPGGAGLHQELVLHLPAADPPRNAAAVLFQVAGQLVRSGRGLLRGEVLGPHGPVFGTGTVTALYAAAPGYVPDGFGVCRMPARTVVLTWLVPITAAEAAFVAARGWQAFERALVAEDPDLTDLGRASLAAVRDGAPPE</sequence>
<dbReference type="EMBL" id="BOOY01000025">
    <property type="protein sequence ID" value="GIJ03797.1"/>
    <property type="molecule type" value="Genomic_DNA"/>
</dbReference>
<accession>A0A8J3Y9J5</accession>
<gene>
    <name evidence="2" type="ORF">Sya03_31490</name>
</gene>
<proteinExistence type="predicted"/>
<dbReference type="AlphaFoldDB" id="A0A8J3Y9J5"/>
<dbReference type="InterPro" id="IPR020941">
    <property type="entry name" value="SUFU-like_domain"/>
</dbReference>
<evidence type="ECO:0000313" key="2">
    <source>
        <dbReference type="EMBL" id="GIJ03797.1"/>
    </source>
</evidence>
<organism evidence="2 3">
    <name type="scientific">Spirilliplanes yamanashiensis</name>
    <dbReference type="NCBI Taxonomy" id="42233"/>
    <lineage>
        <taxon>Bacteria</taxon>
        <taxon>Bacillati</taxon>
        <taxon>Actinomycetota</taxon>
        <taxon>Actinomycetes</taxon>
        <taxon>Micromonosporales</taxon>
        <taxon>Micromonosporaceae</taxon>
        <taxon>Spirilliplanes</taxon>
    </lineage>
</organism>
<dbReference type="Pfam" id="PF05076">
    <property type="entry name" value="SUFU"/>
    <property type="match status" value="1"/>
</dbReference>
<name>A0A8J3Y9J5_9ACTN</name>
<feature type="domain" description="Suppressor of fused-like" evidence="1">
    <location>
        <begin position="27"/>
        <end position="182"/>
    </location>
</feature>
<evidence type="ECO:0000259" key="1">
    <source>
        <dbReference type="Pfam" id="PF05076"/>
    </source>
</evidence>
<dbReference type="Proteomes" id="UP000652013">
    <property type="component" value="Unassembled WGS sequence"/>
</dbReference>
<keyword evidence="3" id="KW-1185">Reference proteome</keyword>
<evidence type="ECO:0000313" key="3">
    <source>
        <dbReference type="Proteomes" id="UP000652013"/>
    </source>
</evidence>
<comment type="caution">
    <text evidence="2">The sequence shown here is derived from an EMBL/GenBank/DDBJ whole genome shotgun (WGS) entry which is preliminary data.</text>
</comment>
<reference evidence="2" key="1">
    <citation type="submission" date="2021-01" db="EMBL/GenBank/DDBJ databases">
        <title>Whole genome shotgun sequence of Spirilliplanes yamanashiensis NBRC 15828.</title>
        <authorList>
            <person name="Komaki H."/>
            <person name="Tamura T."/>
        </authorList>
    </citation>
    <scope>NUCLEOTIDE SEQUENCE</scope>
    <source>
        <strain evidence="2">NBRC 15828</strain>
    </source>
</reference>
<protein>
    <recommendedName>
        <fullName evidence="1">Suppressor of fused-like domain-containing protein</fullName>
    </recommendedName>
</protein>
<dbReference type="RefSeq" id="WP_203939063.1">
    <property type="nucleotide sequence ID" value="NZ_BAAAGJ010000002.1"/>
</dbReference>